<evidence type="ECO:0000256" key="12">
    <source>
        <dbReference type="HAMAP-Rule" id="MF_00418"/>
    </source>
</evidence>
<keyword evidence="7 12" id="KW-0220">Diaminopimelate biosynthesis</keyword>
<accession>A0A7C4CBS6</accession>
<feature type="active site" description="Proton donor/acceptor" evidence="12 14">
    <location>
        <position position="133"/>
    </location>
</feature>
<keyword evidence="6 12" id="KW-0028">Amino-acid biosynthesis</keyword>
<proteinExistence type="inferred from homology"/>
<keyword evidence="9 12" id="KW-0456">Lyase</keyword>
<evidence type="ECO:0000256" key="10">
    <source>
        <dbReference type="ARBA" id="ARBA00023270"/>
    </source>
</evidence>
<dbReference type="SMART" id="SM01130">
    <property type="entry name" value="DHDPS"/>
    <property type="match status" value="1"/>
</dbReference>
<dbReference type="UniPathway" id="UPA00034">
    <property type="reaction ID" value="UER00017"/>
</dbReference>
<dbReference type="PIRSF" id="PIRSF001365">
    <property type="entry name" value="DHDPS"/>
    <property type="match status" value="1"/>
</dbReference>
<dbReference type="GO" id="GO:0008840">
    <property type="term" value="F:4-hydroxy-tetrahydrodipicolinate synthase activity"/>
    <property type="evidence" value="ECO:0007669"/>
    <property type="project" value="UniProtKB-UniRule"/>
</dbReference>
<dbReference type="GO" id="GO:0009089">
    <property type="term" value="P:lysine biosynthetic process via diaminopimelate"/>
    <property type="evidence" value="ECO:0007669"/>
    <property type="project" value="UniProtKB-UniRule"/>
</dbReference>
<keyword evidence="8 12" id="KW-0457">Lysine biosynthesis</keyword>
<dbReference type="PANTHER" id="PTHR12128:SF66">
    <property type="entry name" value="4-HYDROXY-2-OXOGLUTARATE ALDOLASE, MITOCHONDRIAL"/>
    <property type="match status" value="1"/>
</dbReference>
<dbReference type="GO" id="GO:0019877">
    <property type="term" value="P:diaminopimelate biosynthetic process"/>
    <property type="evidence" value="ECO:0007669"/>
    <property type="project" value="UniProtKB-UniRule"/>
</dbReference>
<evidence type="ECO:0000256" key="13">
    <source>
        <dbReference type="PIRNR" id="PIRNR001365"/>
    </source>
</evidence>
<protein>
    <recommendedName>
        <fullName evidence="4 12">4-hydroxy-tetrahydrodipicolinate synthase</fullName>
        <shortName evidence="12">HTPA synthase</shortName>
        <ecNumber evidence="4 12">4.3.3.7</ecNumber>
    </recommendedName>
</protein>
<comment type="subunit">
    <text evidence="12">Homotetramer; dimer of dimers.</text>
</comment>
<organism evidence="16">
    <name type="scientific">candidate division WOR-3 bacterium</name>
    <dbReference type="NCBI Taxonomy" id="2052148"/>
    <lineage>
        <taxon>Bacteria</taxon>
        <taxon>Bacteria division WOR-3</taxon>
    </lineage>
</organism>
<dbReference type="InterPro" id="IPR020624">
    <property type="entry name" value="Schiff_base-form_aldolases_CS"/>
</dbReference>
<dbReference type="AlphaFoldDB" id="A0A7C4CBS6"/>
<dbReference type="Gene3D" id="3.20.20.70">
    <property type="entry name" value="Aldolase class I"/>
    <property type="match status" value="1"/>
</dbReference>
<dbReference type="PROSITE" id="PS00666">
    <property type="entry name" value="DHDPS_2"/>
    <property type="match status" value="1"/>
</dbReference>
<comment type="caution">
    <text evidence="16">The sequence shown here is derived from an EMBL/GenBank/DDBJ whole genome shotgun (WGS) entry which is preliminary data.</text>
</comment>
<name>A0A7C4CBS6_UNCW3</name>
<dbReference type="InterPro" id="IPR005263">
    <property type="entry name" value="DapA"/>
</dbReference>
<evidence type="ECO:0000256" key="4">
    <source>
        <dbReference type="ARBA" id="ARBA00012086"/>
    </source>
</evidence>
<dbReference type="PRINTS" id="PR00146">
    <property type="entry name" value="DHPICSNTHASE"/>
</dbReference>
<feature type="binding site" evidence="12 15">
    <location>
        <position position="44"/>
    </location>
    <ligand>
        <name>pyruvate</name>
        <dbReference type="ChEBI" id="CHEBI:15361"/>
    </ligand>
</feature>
<dbReference type="InterPro" id="IPR013785">
    <property type="entry name" value="Aldolase_TIM"/>
</dbReference>
<evidence type="ECO:0000256" key="1">
    <source>
        <dbReference type="ARBA" id="ARBA00003294"/>
    </source>
</evidence>
<dbReference type="PANTHER" id="PTHR12128">
    <property type="entry name" value="DIHYDRODIPICOLINATE SYNTHASE"/>
    <property type="match status" value="1"/>
</dbReference>
<dbReference type="Pfam" id="PF00701">
    <property type="entry name" value="DHDPS"/>
    <property type="match status" value="1"/>
</dbReference>
<reference evidence="16" key="1">
    <citation type="journal article" date="2020" name="mSystems">
        <title>Genome- and Community-Level Interaction Insights into Carbon Utilization and Element Cycling Functions of Hydrothermarchaeota in Hydrothermal Sediment.</title>
        <authorList>
            <person name="Zhou Z."/>
            <person name="Liu Y."/>
            <person name="Xu W."/>
            <person name="Pan J."/>
            <person name="Luo Z.H."/>
            <person name="Li M."/>
        </authorList>
    </citation>
    <scope>NUCLEOTIDE SEQUENCE [LARGE SCALE GENOMIC DNA]</scope>
    <source>
        <strain evidence="16">SpSt-488</strain>
    </source>
</reference>
<dbReference type="EC" id="4.3.3.7" evidence="4 12"/>
<gene>
    <name evidence="12" type="primary">dapA</name>
    <name evidence="16" type="ORF">ENS41_07550</name>
</gene>
<comment type="subcellular location">
    <subcellularLocation>
        <location evidence="12">Cytoplasm</location>
    </subcellularLocation>
</comment>
<dbReference type="PROSITE" id="PS00665">
    <property type="entry name" value="DHDPS_1"/>
    <property type="match status" value="1"/>
</dbReference>
<dbReference type="InterPro" id="IPR020625">
    <property type="entry name" value="Schiff_base-form_aldolases_AS"/>
</dbReference>
<evidence type="ECO:0000256" key="3">
    <source>
        <dbReference type="ARBA" id="ARBA00007592"/>
    </source>
</evidence>
<comment type="catalytic activity">
    <reaction evidence="11 12">
        <text>L-aspartate 4-semialdehyde + pyruvate = (2S,4S)-4-hydroxy-2,3,4,5-tetrahydrodipicolinate + H2O + H(+)</text>
        <dbReference type="Rhea" id="RHEA:34171"/>
        <dbReference type="ChEBI" id="CHEBI:15361"/>
        <dbReference type="ChEBI" id="CHEBI:15377"/>
        <dbReference type="ChEBI" id="CHEBI:15378"/>
        <dbReference type="ChEBI" id="CHEBI:67139"/>
        <dbReference type="ChEBI" id="CHEBI:537519"/>
        <dbReference type="EC" id="4.3.3.7"/>
    </reaction>
</comment>
<evidence type="ECO:0000256" key="11">
    <source>
        <dbReference type="ARBA" id="ARBA00047836"/>
    </source>
</evidence>
<dbReference type="InterPro" id="IPR002220">
    <property type="entry name" value="DapA-like"/>
</dbReference>
<dbReference type="EMBL" id="DSUT01000158">
    <property type="protein sequence ID" value="HGK28791.1"/>
    <property type="molecule type" value="Genomic_DNA"/>
</dbReference>
<evidence type="ECO:0000313" key="16">
    <source>
        <dbReference type="EMBL" id="HGK28791.1"/>
    </source>
</evidence>
<evidence type="ECO:0000256" key="2">
    <source>
        <dbReference type="ARBA" id="ARBA00005120"/>
    </source>
</evidence>
<evidence type="ECO:0000256" key="9">
    <source>
        <dbReference type="ARBA" id="ARBA00023239"/>
    </source>
</evidence>
<dbReference type="GO" id="GO:0005829">
    <property type="term" value="C:cytosol"/>
    <property type="evidence" value="ECO:0007669"/>
    <property type="project" value="TreeGrafter"/>
</dbReference>
<comment type="caution">
    <text evidence="12">Was originally thought to be a dihydrodipicolinate synthase (DHDPS), catalyzing the condensation of (S)-aspartate-beta-semialdehyde [(S)-ASA] and pyruvate to dihydrodipicolinate (DHDP). However, it was shown in E.coli that the product of the enzymatic reaction is not dihydrodipicolinate but in fact (4S)-4-hydroxy-2,3,4,5-tetrahydro-(2S)-dipicolinic acid (HTPA), and that the consecutive dehydration reaction leading to DHDP is not spontaneous but catalyzed by DapB.</text>
</comment>
<feature type="active site" description="Schiff-base intermediate with substrate" evidence="12 14">
    <location>
        <position position="162"/>
    </location>
</feature>
<dbReference type="SUPFAM" id="SSF51569">
    <property type="entry name" value="Aldolase"/>
    <property type="match status" value="1"/>
</dbReference>
<dbReference type="CDD" id="cd00950">
    <property type="entry name" value="DHDPS"/>
    <property type="match status" value="1"/>
</dbReference>
<feature type="binding site" evidence="12 15">
    <location>
        <position position="204"/>
    </location>
    <ligand>
        <name>pyruvate</name>
        <dbReference type="ChEBI" id="CHEBI:15361"/>
    </ligand>
</feature>
<evidence type="ECO:0000256" key="5">
    <source>
        <dbReference type="ARBA" id="ARBA00022490"/>
    </source>
</evidence>
<feature type="site" description="Part of a proton relay during catalysis" evidence="12">
    <location>
        <position position="43"/>
    </location>
</feature>
<sequence>MMKGCITALVTPFRNGRIDVAGFRRNVRFQLRNGVSGLLVAGSTGESPTLSSVEKARLLEIALEEAAGRGVLVVAGVGTNDTVKSVEQAKAARKAGAGALLVVAPYYNKPTPEGLFLHFRAVAEATDLPNIIYNIPGRSAVNITPGTIERLARTCRTVVAVKEASGSLDQATEILSRCGSRLTVLSGDDSLTLPILAAGGKGVISVVSNLVPAHTSMMVEHFLAGRVAEAQKLHLKLFPLVKAMFIESNPIPVKAAMAMLGMAAGDPRLPLCPPTAEHRSAIRRALVDYGLLKG</sequence>
<feature type="site" description="Part of a proton relay during catalysis" evidence="12">
    <location>
        <position position="107"/>
    </location>
</feature>
<keyword evidence="10 12" id="KW-0704">Schiff base</keyword>
<evidence type="ECO:0000256" key="7">
    <source>
        <dbReference type="ARBA" id="ARBA00022915"/>
    </source>
</evidence>
<evidence type="ECO:0000256" key="6">
    <source>
        <dbReference type="ARBA" id="ARBA00022605"/>
    </source>
</evidence>
<evidence type="ECO:0000256" key="15">
    <source>
        <dbReference type="PIRSR" id="PIRSR001365-2"/>
    </source>
</evidence>
<keyword evidence="5 12" id="KW-0963">Cytoplasm</keyword>
<evidence type="ECO:0000256" key="8">
    <source>
        <dbReference type="ARBA" id="ARBA00023154"/>
    </source>
</evidence>
<evidence type="ECO:0000256" key="14">
    <source>
        <dbReference type="PIRSR" id="PIRSR001365-1"/>
    </source>
</evidence>
<dbReference type="NCBIfam" id="TIGR00674">
    <property type="entry name" value="dapA"/>
    <property type="match status" value="1"/>
</dbReference>
<comment type="similarity">
    <text evidence="3 12 13">Belongs to the DapA family.</text>
</comment>
<dbReference type="HAMAP" id="MF_00418">
    <property type="entry name" value="DapA"/>
    <property type="match status" value="1"/>
</dbReference>
<comment type="function">
    <text evidence="1 12">Catalyzes the condensation of (S)-aspartate-beta-semialdehyde [(S)-ASA] and pyruvate to 4-hydroxy-tetrahydrodipicolinate (HTPA).</text>
</comment>
<comment type="pathway">
    <text evidence="2 12">Amino-acid biosynthesis; L-lysine biosynthesis via DAP pathway; (S)-tetrahydrodipicolinate from L-aspartate: step 3/4.</text>
</comment>